<name>A0A445D293_ARAHY</name>
<dbReference type="PANTHER" id="PTHR47718">
    <property type="entry name" value="OS01G0519700 PROTEIN"/>
    <property type="match status" value="1"/>
</dbReference>
<sequence length="136" mass="16201">MIRKGDEIKNQLITCSREEKWKSKISPTLKTNPSVPINYQAKIYVHILKDIDLWIIFKVVLNHSHPCCPDRAEILKQHREISMFVRRMVENNEKIGIRPSKIYPSFIATVDNHHELSFIKKDMRNYITRKVRNVFK</sequence>
<keyword evidence="2" id="KW-1185">Reference proteome</keyword>
<reference evidence="1 2" key="1">
    <citation type="submission" date="2019-01" db="EMBL/GenBank/DDBJ databases">
        <title>Sequencing of cultivated peanut Arachis hypogaea provides insights into genome evolution and oil improvement.</title>
        <authorList>
            <person name="Chen X."/>
        </authorList>
    </citation>
    <scope>NUCLEOTIDE SEQUENCE [LARGE SCALE GENOMIC DNA]</scope>
    <source>
        <strain evidence="2">cv. Fuhuasheng</strain>
        <tissue evidence="1">Leaves</tissue>
    </source>
</reference>
<dbReference type="PANTHER" id="PTHR47718:SF13">
    <property type="entry name" value="OS09G0290500 PROTEIN"/>
    <property type="match status" value="1"/>
</dbReference>
<comment type="caution">
    <text evidence="1">The sequence shown here is derived from an EMBL/GenBank/DDBJ whole genome shotgun (WGS) entry which is preliminary data.</text>
</comment>
<dbReference type="AlphaFoldDB" id="A0A445D293"/>
<gene>
    <name evidence="1" type="ORF">Ahy_A05g023004</name>
</gene>
<evidence type="ECO:0008006" key="3">
    <source>
        <dbReference type="Google" id="ProtNLM"/>
    </source>
</evidence>
<dbReference type="EMBL" id="SDMP01000005">
    <property type="protein sequence ID" value="RYR57281.1"/>
    <property type="molecule type" value="Genomic_DNA"/>
</dbReference>
<protein>
    <recommendedName>
        <fullName evidence="3">Protein FAR1-RELATED SEQUENCE</fullName>
    </recommendedName>
</protein>
<accession>A0A445D293</accession>
<organism evidence="1 2">
    <name type="scientific">Arachis hypogaea</name>
    <name type="common">Peanut</name>
    <dbReference type="NCBI Taxonomy" id="3818"/>
    <lineage>
        <taxon>Eukaryota</taxon>
        <taxon>Viridiplantae</taxon>
        <taxon>Streptophyta</taxon>
        <taxon>Embryophyta</taxon>
        <taxon>Tracheophyta</taxon>
        <taxon>Spermatophyta</taxon>
        <taxon>Magnoliopsida</taxon>
        <taxon>eudicotyledons</taxon>
        <taxon>Gunneridae</taxon>
        <taxon>Pentapetalae</taxon>
        <taxon>rosids</taxon>
        <taxon>fabids</taxon>
        <taxon>Fabales</taxon>
        <taxon>Fabaceae</taxon>
        <taxon>Papilionoideae</taxon>
        <taxon>50 kb inversion clade</taxon>
        <taxon>dalbergioids sensu lato</taxon>
        <taxon>Dalbergieae</taxon>
        <taxon>Pterocarpus clade</taxon>
        <taxon>Arachis</taxon>
    </lineage>
</organism>
<dbReference type="Proteomes" id="UP000289738">
    <property type="component" value="Chromosome A05"/>
</dbReference>
<proteinExistence type="predicted"/>
<evidence type="ECO:0000313" key="2">
    <source>
        <dbReference type="Proteomes" id="UP000289738"/>
    </source>
</evidence>
<evidence type="ECO:0000313" key="1">
    <source>
        <dbReference type="EMBL" id="RYR57281.1"/>
    </source>
</evidence>